<evidence type="ECO:0000313" key="2">
    <source>
        <dbReference type="EMBL" id="KAA0194799.1"/>
    </source>
</evidence>
<name>A0A6A0H0C4_HYAAZ</name>
<evidence type="ECO:0000259" key="1">
    <source>
        <dbReference type="PROSITE" id="PS51144"/>
    </source>
</evidence>
<reference evidence="2" key="1">
    <citation type="submission" date="2014-08" db="EMBL/GenBank/DDBJ databases">
        <authorList>
            <person name="Murali S."/>
            <person name="Richards S."/>
            <person name="Bandaranaike D."/>
            <person name="Bellair M."/>
            <person name="Blankenburg K."/>
            <person name="Chao H."/>
            <person name="Dinh H."/>
            <person name="Doddapaneni H."/>
            <person name="Dugan-Rocha S."/>
            <person name="Elkadiri S."/>
            <person name="Gnanaolivu R."/>
            <person name="Hughes D."/>
            <person name="Lee S."/>
            <person name="Li M."/>
            <person name="Ming W."/>
            <person name="Munidasa M."/>
            <person name="Muniz J."/>
            <person name="Nguyen L."/>
            <person name="Osuji N."/>
            <person name="Pu L.-L."/>
            <person name="Puazo M."/>
            <person name="Skinner E."/>
            <person name="Qu C."/>
            <person name="Quiroz J."/>
            <person name="Raj R."/>
            <person name="Weissenberger G."/>
            <person name="Xin Y."/>
            <person name="Zou X."/>
            <person name="Han Y."/>
            <person name="Worley K."/>
            <person name="Muzny D."/>
            <person name="Gibbs R."/>
        </authorList>
    </citation>
    <scope>NUCLEOTIDE SEQUENCE</scope>
    <source>
        <strain evidence="2">HAZT.00-mixed</strain>
        <tissue evidence="2">Whole organism</tissue>
    </source>
</reference>
<reference evidence="2" key="2">
    <citation type="journal article" date="2018" name="Environ. Sci. Technol.">
        <title>The Toxicogenome of Hyalella azteca: A Model for Sediment Ecotoxicology and Evolutionary Toxicology.</title>
        <authorList>
            <person name="Poynton H.C."/>
            <person name="Hasenbein S."/>
            <person name="Benoit J.B."/>
            <person name="Sepulveda M.S."/>
            <person name="Poelchau M.F."/>
            <person name="Hughes D.S.T."/>
            <person name="Murali S.C."/>
            <person name="Chen S."/>
            <person name="Glastad K.M."/>
            <person name="Goodisman M.A.D."/>
            <person name="Werren J.H."/>
            <person name="Vineis J.H."/>
            <person name="Bowen J.L."/>
            <person name="Friedrich M."/>
            <person name="Jones J."/>
            <person name="Robertson H.M."/>
            <person name="Feyereisen R."/>
            <person name="Mechler-Hickson A."/>
            <person name="Mathers N."/>
            <person name="Lee C.E."/>
            <person name="Colbourne J.K."/>
            <person name="Biales A."/>
            <person name="Johnston J.S."/>
            <person name="Wellborn G.A."/>
            <person name="Rosendale A.J."/>
            <person name="Cridge A.G."/>
            <person name="Munoz-Torres M.C."/>
            <person name="Bain P.A."/>
            <person name="Manny A.R."/>
            <person name="Major K.M."/>
            <person name="Lambert F.N."/>
            <person name="Vulpe C.D."/>
            <person name="Tuck P."/>
            <person name="Blalock B.J."/>
            <person name="Lin Y.Y."/>
            <person name="Smith M.E."/>
            <person name="Ochoa-Acuna H."/>
            <person name="Chen M.M."/>
            <person name="Childers C.P."/>
            <person name="Qu J."/>
            <person name="Dugan S."/>
            <person name="Lee S.L."/>
            <person name="Chao H."/>
            <person name="Dinh H."/>
            <person name="Han Y."/>
            <person name="Doddapaneni H."/>
            <person name="Worley K.C."/>
            <person name="Muzny D.M."/>
            <person name="Gibbs R.A."/>
            <person name="Richards S."/>
        </authorList>
    </citation>
    <scope>NUCLEOTIDE SEQUENCE</scope>
    <source>
        <strain evidence="2">HAZT.00-mixed</strain>
        <tissue evidence="2">Whole organism</tissue>
    </source>
</reference>
<dbReference type="Proteomes" id="UP000711488">
    <property type="component" value="Unassembled WGS sequence"/>
</dbReference>
<dbReference type="EMBL" id="JQDR03010031">
    <property type="protein sequence ID" value="KAA0194799.1"/>
    <property type="molecule type" value="Genomic_DNA"/>
</dbReference>
<proteinExistence type="predicted"/>
<protein>
    <recommendedName>
        <fullName evidence="1">Alpha-carbonic anhydrase domain-containing protein</fullName>
    </recommendedName>
</protein>
<sequence>MIGLPSCFAFPDKDQRNISPTTGVHTTDFDWGTWWGYDGISGPSFWGVINRGWRLCSDGRRQSPVNLATEAVVFDHTLAPIVMDGNEVCE</sequence>
<reference evidence="2" key="3">
    <citation type="submission" date="2019-06" db="EMBL/GenBank/DDBJ databases">
        <authorList>
            <person name="Poynton C."/>
            <person name="Hasenbein S."/>
            <person name="Benoit J.B."/>
            <person name="Sepulveda M.S."/>
            <person name="Poelchau M.F."/>
            <person name="Murali S.C."/>
            <person name="Chen S."/>
            <person name="Glastad K.M."/>
            <person name="Werren J.H."/>
            <person name="Vineis J.H."/>
            <person name="Bowen J.L."/>
            <person name="Friedrich M."/>
            <person name="Jones J."/>
            <person name="Robertson H.M."/>
            <person name="Feyereisen R."/>
            <person name="Mechler-Hickson A."/>
            <person name="Mathers N."/>
            <person name="Lee C.E."/>
            <person name="Colbourne J.K."/>
            <person name="Biales A."/>
            <person name="Johnston J.S."/>
            <person name="Wellborn G.A."/>
            <person name="Rosendale A.J."/>
            <person name="Cridge A.G."/>
            <person name="Munoz-Torres M.C."/>
            <person name="Bain P.A."/>
            <person name="Manny A.R."/>
            <person name="Major K.M."/>
            <person name="Lambert F.N."/>
            <person name="Vulpe C.D."/>
            <person name="Tuck P."/>
            <person name="Blalock B.J."/>
            <person name="Lin Y.-Y."/>
            <person name="Smith M.E."/>
            <person name="Ochoa-Acuna H."/>
            <person name="Chen M.-J.M."/>
            <person name="Childers C.P."/>
            <person name="Qu J."/>
            <person name="Dugan S."/>
            <person name="Lee S.L."/>
            <person name="Chao H."/>
            <person name="Dinh H."/>
            <person name="Han Y."/>
            <person name="Doddapaneni H."/>
            <person name="Worley K.C."/>
            <person name="Muzny D.M."/>
            <person name="Gibbs R.A."/>
            <person name="Richards S."/>
        </authorList>
    </citation>
    <scope>NUCLEOTIDE SEQUENCE</scope>
    <source>
        <strain evidence="2">HAZT.00-mixed</strain>
        <tissue evidence="2">Whole organism</tissue>
    </source>
</reference>
<accession>A0A6A0H0C4</accession>
<dbReference type="Gene3D" id="3.10.200.10">
    <property type="entry name" value="Alpha carbonic anhydrase"/>
    <property type="match status" value="1"/>
</dbReference>
<dbReference type="AlphaFoldDB" id="A0A6A0H0C4"/>
<organism evidence="2">
    <name type="scientific">Hyalella azteca</name>
    <name type="common">Amphipod</name>
    <dbReference type="NCBI Taxonomy" id="294128"/>
    <lineage>
        <taxon>Eukaryota</taxon>
        <taxon>Metazoa</taxon>
        <taxon>Ecdysozoa</taxon>
        <taxon>Arthropoda</taxon>
        <taxon>Crustacea</taxon>
        <taxon>Multicrustacea</taxon>
        <taxon>Malacostraca</taxon>
        <taxon>Eumalacostraca</taxon>
        <taxon>Peracarida</taxon>
        <taxon>Amphipoda</taxon>
        <taxon>Senticaudata</taxon>
        <taxon>Talitrida</taxon>
        <taxon>Talitroidea</taxon>
        <taxon>Hyalellidae</taxon>
        <taxon>Hyalella</taxon>
    </lineage>
</organism>
<gene>
    <name evidence="2" type="ORF">HAZT_HAZT009331</name>
</gene>
<dbReference type="PROSITE" id="PS51144">
    <property type="entry name" value="ALPHA_CA_2"/>
    <property type="match status" value="1"/>
</dbReference>
<dbReference type="InterPro" id="IPR036398">
    <property type="entry name" value="CA_dom_sf"/>
</dbReference>
<feature type="domain" description="Alpha-carbonic anhydrase" evidence="1">
    <location>
        <begin position="33"/>
        <end position="90"/>
    </location>
</feature>
<dbReference type="SUPFAM" id="SSF51069">
    <property type="entry name" value="Carbonic anhydrase"/>
    <property type="match status" value="1"/>
</dbReference>
<dbReference type="InterPro" id="IPR001148">
    <property type="entry name" value="CA_dom"/>
</dbReference>
<comment type="caution">
    <text evidence="2">The sequence shown here is derived from an EMBL/GenBank/DDBJ whole genome shotgun (WGS) entry which is preliminary data.</text>
</comment>